<feature type="domain" description="Septum formation-related" evidence="2">
    <location>
        <begin position="66"/>
        <end position="283"/>
    </location>
</feature>
<protein>
    <recommendedName>
        <fullName evidence="2">Septum formation-related domain-containing protein</fullName>
    </recommendedName>
</protein>
<comment type="caution">
    <text evidence="3">The sequence shown here is derived from an EMBL/GenBank/DDBJ whole genome shotgun (WGS) entry which is preliminary data.</text>
</comment>
<keyword evidence="4" id="KW-1185">Reference proteome</keyword>
<proteinExistence type="predicted"/>
<name>A0A4D4JBH6_9PSEU</name>
<gene>
    <name evidence="3" type="ORF">GTS_28360</name>
</gene>
<sequence length="331" mass="34724">MEEMSASADRFPRPGRTRSTRVVMAGALVGAFALLASSTLLSWPVRGGGGLGFSHAASTAVFNAAPGTCLTWSKPDGSDMAAVNCADRHLFEVSAAVDIAARYPQGAAFPDPAAWPQLTQQTCTEPTRKYLGGRLDPFGRFGVGALKPSEDQWRRGVRTLHCGLQNAAPSGRLLFTTGRVAEGDQSDVHEPGSCLGIVNKGVGDPVNCAQPHSFEIVGVIDLGTQFPNGFPPEGKQDEALAGLCGKLAADYSGHADLGARNLIVAWDNRRQESWNAGSHRTDCKVGQKLPDNSGLAPVTGSIRAKAPLQAAPPQEAPQGAPQEQQPPRQGG</sequence>
<dbReference type="InterPro" id="IPR026004">
    <property type="entry name" value="Septum_form"/>
</dbReference>
<feature type="region of interest" description="Disordered" evidence="1">
    <location>
        <begin position="276"/>
        <end position="331"/>
    </location>
</feature>
<evidence type="ECO:0000313" key="4">
    <source>
        <dbReference type="Proteomes" id="UP000298860"/>
    </source>
</evidence>
<evidence type="ECO:0000313" key="3">
    <source>
        <dbReference type="EMBL" id="GDY31203.1"/>
    </source>
</evidence>
<dbReference type="Pfam" id="PF13845">
    <property type="entry name" value="Septum_form"/>
    <property type="match status" value="1"/>
</dbReference>
<feature type="compositionally biased region" description="Low complexity" evidence="1">
    <location>
        <begin position="306"/>
        <end position="331"/>
    </location>
</feature>
<dbReference type="AlphaFoldDB" id="A0A4D4JBH6"/>
<dbReference type="EMBL" id="BJFL01000012">
    <property type="protein sequence ID" value="GDY31203.1"/>
    <property type="molecule type" value="Genomic_DNA"/>
</dbReference>
<dbReference type="Proteomes" id="UP000298860">
    <property type="component" value="Unassembled WGS sequence"/>
</dbReference>
<accession>A0A4D4JBH6</accession>
<evidence type="ECO:0000259" key="2">
    <source>
        <dbReference type="Pfam" id="PF13845"/>
    </source>
</evidence>
<reference evidence="4" key="1">
    <citation type="submission" date="2019-04" db="EMBL/GenBank/DDBJ databases">
        <title>Draft genome sequence of Pseudonocardiaceae bacterium SL3-2-4.</title>
        <authorList>
            <person name="Ningsih F."/>
            <person name="Yokota A."/>
            <person name="Sakai Y."/>
            <person name="Nanatani K."/>
            <person name="Yabe S."/>
            <person name="Oetari A."/>
            <person name="Sjamsuridzal W."/>
        </authorList>
    </citation>
    <scope>NUCLEOTIDE SEQUENCE [LARGE SCALE GENOMIC DNA]</scope>
    <source>
        <strain evidence="4">SL3-2-4</strain>
    </source>
</reference>
<evidence type="ECO:0000256" key="1">
    <source>
        <dbReference type="SAM" id="MobiDB-lite"/>
    </source>
</evidence>
<organism evidence="3 4">
    <name type="scientific">Gandjariella thermophila</name>
    <dbReference type="NCBI Taxonomy" id="1931992"/>
    <lineage>
        <taxon>Bacteria</taxon>
        <taxon>Bacillati</taxon>
        <taxon>Actinomycetota</taxon>
        <taxon>Actinomycetes</taxon>
        <taxon>Pseudonocardiales</taxon>
        <taxon>Pseudonocardiaceae</taxon>
        <taxon>Gandjariella</taxon>
    </lineage>
</organism>